<organism evidence="4 7">
    <name type="scientific">Synechococcus phage ACG-2014c</name>
    <dbReference type="NCBI Taxonomy" id="1079998"/>
    <lineage>
        <taxon>Viruses</taxon>
        <taxon>Duplodnaviria</taxon>
        <taxon>Heunggongvirae</taxon>
        <taxon>Uroviricota</taxon>
        <taxon>Caudoviricetes</taxon>
        <taxon>Pantevenvirales</taxon>
        <taxon>Kyanoviridae</taxon>
        <taxon>Namakavirus</taxon>
        <taxon>Namakavirus smbcm6</taxon>
    </lineage>
</organism>
<evidence type="ECO:0000313" key="3">
    <source>
        <dbReference type="EMBL" id="AIX22796.1"/>
    </source>
</evidence>
<dbReference type="EMBL" id="KJ019128">
    <property type="protein sequence ID" value="AIX38028.1"/>
    <property type="molecule type" value="Genomic_DNA"/>
</dbReference>
<evidence type="ECO:0000313" key="6">
    <source>
        <dbReference type="Proteomes" id="UP000185279"/>
    </source>
</evidence>
<dbReference type="EMBL" id="KJ019027">
    <property type="protein sequence ID" value="AIX14422.1"/>
    <property type="molecule type" value="Genomic_DNA"/>
</dbReference>
<dbReference type="RefSeq" id="YP_007001755.1">
    <property type="nucleotide sequence ID" value="NC_019444.1"/>
</dbReference>
<dbReference type="Proteomes" id="UP000185280">
    <property type="component" value="Segment"/>
</dbReference>
<gene>
    <name evidence="2" type="ORF">Syn7803C43_27</name>
    <name evidence="3" type="ORF">Syn7803C98_28</name>
    <name evidence="4" type="ORF">Syn7803US88_27</name>
</gene>
<evidence type="ECO:0000313" key="2">
    <source>
        <dbReference type="EMBL" id="AIX14422.1"/>
    </source>
</evidence>
<dbReference type="EMBL" id="KJ019064">
    <property type="protein sequence ID" value="AIX22796.1"/>
    <property type="molecule type" value="Genomic_DNA"/>
</dbReference>
<proteinExistence type="predicted"/>
<dbReference type="Proteomes" id="UP000185279">
    <property type="component" value="Segment"/>
</dbReference>
<protein>
    <submittedName>
        <fullName evidence="4">Uncharacterized protein</fullName>
    </submittedName>
</protein>
<feature type="region of interest" description="Disordered" evidence="1">
    <location>
        <begin position="1"/>
        <end position="23"/>
    </location>
</feature>
<sequence>MFDAISDYWTAKPPSEDIPDVESTNEFWEKEYANQRRDRMQDAIDDYLSDDKVSARQTYEDVMFCLDDVINYHKKHYDKAVEVKELMCGYRPDSSTPGS</sequence>
<accession>A0A0E3HSP8</accession>
<evidence type="ECO:0000313" key="5">
    <source>
        <dbReference type="Proteomes" id="UP000185278"/>
    </source>
</evidence>
<dbReference type="Proteomes" id="UP000185278">
    <property type="component" value="Segment"/>
</dbReference>
<name>A0A0E3HSP8_9CAUD</name>
<reference evidence="5 6" key="1">
    <citation type="submission" date="2013-12" db="EMBL/GenBank/DDBJ databases">
        <title>Ecological redundancy of diverse viral populations within a natural community.</title>
        <authorList>
            <person name="Gregory A.C."/>
            <person name="LaButti K."/>
            <person name="Copeland A."/>
            <person name="Woyke T."/>
            <person name="Sullivan M.B."/>
        </authorList>
    </citation>
    <scope>NUCLEOTIDE SEQUENCE [LARGE SCALE GENOMIC DNA]</scope>
    <source>
        <strain evidence="2">Syn7803C43</strain>
        <strain evidence="3">Syn7803C98</strain>
        <strain evidence="4">Syn7803US88</strain>
    </source>
</reference>
<evidence type="ECO:0000313" key="7">
    <source>
        <dbReference type="Proteomes" id="UP000185280"/>
    </source>
</evidence>
<dbReference type="OrthoDB" id="21275at10239"/>
<evidence type="ECO:0000256" key="1">
    <source>
        <dbReference type="SAM" id="MobiDB-lite"/>
    </source>
</evidence>
<evidence type="ECO:0000313" key="4">
    <source>
        <dbReference type="EMBL" id="AIX38028.1"/>
    </source>
</evidence>